<keyword evidence="3" id="KW-1185">Reference proteome</keyword>
<organism evidence="2 3">
    <name type="scientific">Rangifer tarandus platyrhynchus</name>
    <name type="common">Svalbard reindeer</name>
    <dbReference type="NCBI Taxonomy" id="3082113"/>
    <lineage>
        <taxon>Eukaryota</taxon>
        <taxon>Metazoa</taxon>
        <taxon>Chordata</taxon>
        <taxon>Craniata</taxon>
        <taxon>Vertebrata</taxon>
        <taxon>Euteleostomi</taxon>
        <taxon>Mammalia</taxon>
        <taxon>Eutheria</taxon>
        <taxon>Laurasiatheria</taxon>
        <taxon>Artiodactyla</taxon>
        <taxon>Ruminantia</taxon>
        <taxon>Pecora</taxon>
        <taxon>Cervidae</taxon>
        <taxon>Odocoileinae</taxon>
        <taxon>Rangifer</taxon>
    </lineage>
</organism>
<protein>
    <submittedName>
        <fullName evidence="2">Uncharacterized protein</fullName>
    </submittedName>
</protein>
<proteinExistence type="predicted"/>
<evidence type="ECO:0000313" key="2">
    <source>
        <dbReference type="EMBL" id="CAI9168147.1"/>
    </source>
</evidence>
<keyword evidence="1" id="KW-0812">Transmembrane</keyword>
<evidence type="ECO:0000256" key="1">
    <source>
        <dbReference type="SAM" id="Phobius"/>
    </source>
</evidence>
<reference evidence="2" key="1">
    <citation type="submission" date="2023-04" db="EMBL/GenBank/DDBJ databases">
        <authorList>
            <consortium name="ELIXIR-Norway"/>
        </authorList>
    </citation>
    <scope>NUCLEOTIDE SEQUENCE [LARGE SCALE GENOMIC DNA]</scope>
</reference>
<accession>A0ABN8Z5Q5</accession>
<keyword evidence="1" id="KW-1133">Transmembrane helix</keyword>
<gene>
    <name evidence="2" type="ORF">MRATA1EN1_LOCUS17109</name>
</gene>
<dbReference type="Proteomes" id="UP001176941">
    <property type="component" value="Chromosome 28"/>
</dbReference>
<name>A0ABN8Z5Q5_RANTA</name>
<dbReference type="EMBL" id="OX459964">
    <property type="protein sequence ID" value="CAI9168147.1"/>
    <property type="molecule type" value="Genomic_DNA"/>
</dbReference>
<evidence type="ECO:0000313" key="3">
    <source>
        <dbReference type="Proteomes" id="UP001176941"/>
    </source>
</evidence>
<keyword evidence="1" id="KW-0472">Membrane</keyword>
<sequence>MSLLSNTLSRFVITFLLRSNHLLISWLQSPSSVILEPKKRRSVTASTFSSSICHGVMGPYAMILVFLMFSFKPPLSLSFTLIKRLFSSSLLSAISEVVEVSPTYLDSSL</sequence>
<feature type="transmembrane region" description="Helical" evidence="1">
    <location>
        <begin position="48"/>
        <end position="69"/>
    </location>
</feature>